<organism evidence="2 4">
    <name type="scientific">Phytophthora cactorum</name>
    <dbReference type="NCBI Taxonomy" id="29920"/>
    <lineage>
        <taxon>Eukaryota</taxon>
        <taxon>Sar</taxon>
        <taxon>Stramenopiles</taxon>
        <taxon>Oomycota</taxon>
        <taxon>Peronosporomycetes</taxon>
        <taxon>Peronosporales</taxon>
        <taxon>Peronosporaceae</taxon>
        <taxon>Phytophthora</taxon>
    </lineage>
</organism>
<protein>
    <submittedName>
        <fullName evidence="2">Uncharacterized protein</fullName>
    </submittedName>
</protein>
<dbReference type="VEuPathDB" id="FungiDB:PC110_g7996"/>
<evidence type="ECO:0000313" key="2">
    <source>
        <dbReference type="EMBL" id="KAG2868061.1"/>
    </source>
</evidence>
<name>A0A8T0ZYS1_9STRA</name>
<evidence type="ECO:0000256" key="1">
    <source>
        <dbReference type="SAM" id="MobiDB-lite"/>
    </source>
</evidence>
<evidence type="ECO:0000313" key="4">
    <source>
        <dbReference type="Proteomes" id="UP000735874"/>
    </source>
</evidence>
<dbReference type="EMBL" id="RCML01000011">
    <property type="protein sequence ID" value="KAG2999034.1"/>
    <property type="molecule type" value="Genomic_DNA"/>
</dbReference>
<dbReference type="AlphaFoldDB" id="A0A8T0ZYS1"/>
<feature type="region of interest" description="Disordered" evidence="1">
    <location>
        <begin position="192"/>
        <end position="217"/>
    </location>
</feature>
<dbReference type="Proteomes" id="UP000697107">
    <property type="component" value="Unassembled WGS sequence"/>
</dbReference>
<dbReference type="EMBL" id="RCMG01000016">
    <property type="protein sequence ID" value="KAG2868061.1"/>
    <property type="molecule type" value="Genomic_DNA"/>
</dbReference>
<accession>A0A8T0ZYS1</accession>
<gene>
    <name evidence="2" type="ORF">PC113_g1435</name>
    <name evidence="3" type="ORF">PC118_g1012</name>
</gene>
<proteinExistence type="predicted"/>
<reference evidence="2" key="1">
    <citation type="submission" date="2018-10" db="EMBL/GenBank/DDBJ databases">
        <title>Effector identification in a new, highly contiguous assembly of the strawberry crown rot pathogen Phytophthora cactorum.</title>
        <authorList>
            <person name="Armitage A.D."/>
            <person name="Nellist C.F."/>
            <person name="Bates H."/>
            <person name="Vickerstaff R.J."/>
            <person name="Harrison R.J."/>
        </authorList>
    </citation>
    <scope>NUCLEOTIDE SEQUENCE</scope>
    <source>
        <strain evidence="2">15-7</strain>
        <strain evidence="3">P415</strain>
    </source>
</reference>
<sequence>MNAALVEERLRAFYAKHNPGNDQNIAEIVRKFAGRERQLCSKLFKKSRILLQCHVPEAIQGVLQTPKQQLKLPVATAYPLDNIQKCRHLLPESDANRQTLVARPKKASPSAAETKAASVKKAPASATLSLFDQLADTYLDGPFRVLRHCFLERMRVFVVIRRINSSSQQRIGGAIAEYLLVLVELDASPSPAFKRMENGDGAKLQQHPPTEDASERA</sequence>
<evidence type="ECO:0000313" key="3">
    <source>
        <dbReference type="EMBL" id="KAG2999034.1"/>
    </source>
</evidence>
<dbReference type="Proteomes" id="UP000735874">
    <property type="component" value="Unassembled WGS sequence"/>
</dbReference>
<comment type="caution">
    <text evidence="2">The sequence shown here is derived from an EMBL/GenBank/DDBJ whole genome shotgun (WGS) entry which is preliminary data.</text>
</comment>